<evidence type="ECO:0000313" key="4">
    <source>
        <dbReference type="Proteomes" id="UP000886786"/>
    </source>
</evidence>
<evidence type="ECO:0000256" key="1">
    <source>
        <dbReference type="ARBA" id="ARBA00005582"/>
    </source>
</evidence>
<proteinExistence type="inferred from homology"/>
<evidence type="ECO:0000313" key="3">
    <source>
        <dbReference type="EMBL" id="HIQ90689.1"/>
    </source>
</evidence>
<dbReference type="PANTHER" id="PTHR43736:SF1">
    <property type="entry name" value="DIHYDRONEOPTERIN TRIPHOSPHATE DIPHOSPHATASE"/>
    <property type="match status" value="1"/>
</dbReference>
<name>A0A9D0ZQB5_9FIRM</name>
<dbReference type="CDD" id="cd04693">
    <property type="entry name" value="NUDIX_Hydrolase"/>
    <property type="match status" value="1"/>
</dbReference>
<sequence length="162" mass="18920">MELRDLYNSKRILTGEVIQKGKKVPKGKYYITVVVFIENSKGEFLLQKRVPEKDGKWATTGGHPKSGESSLEGIVTEIKEELGLTVKQNELTLFKIIQTEDDFVDLYYLKKDININDIKIQKEEVETVKWASRKEIQNMINQGIFNQSHEKFYHYCLEFLDK</sequence>
<reference evidence="3" key="1">
    <citation type="submission" date="2020-10" db="EMBL/GenBank/DDBJ databases">
        <authorList>
            <person name="Gilroy R."/>
        </authorList>
    </citation>
    <scope>NUCLEOTIDE SEQUENCE</scope>
    <source>
        <strain evidence="3">CHK147-3167</strain>
    </source>
</reference>
<feature type="domain" description="Nudix hydrolase" evidence="2">
    <location>
        <begin position="28"/>
        <end position="153"/>
    </location>
</feature>
<accession>A0A9D0ZQB5</accession>
<comment type="similarity">
    <text evidence="1">Belongs to the Nudix hydrolase family.</text>
</comment>
<gene>
    <name evidence="3" type="ORF">IAB27_03570</name>
</gene>
<dbReference type="Pfam" id="PF00293">
    <property type="entry name" value="NUDIX"/>
    <property type="match status" value="1"/>
</dbReference>
<dbReference type="SUPFAM" id="SSF55811">
    <property type="entry name" value="Nudix"/>
    <property type="match status" value="1"/>
</dbReference>
<reference evidence="3" key="2">
    <citation type="journal article" date="2021" name="PeerJ">
        <title>Extensive microbial diversity within the chicken gut microbiome revealed by metagenomics and culture.</title>
        <authorList>
            <person name="Gilroy R."/>
            <person name="Ravi A."/>
            <person name="Getino M."/>
            <person name="Pursley I."/>
            <person name="Horton D.L."/>
            <person name="Alikhan N.F."/>
            <person name="Baker D."/>
            <person name="Gharbi K."/>
            <person name="Hall N."/>
            <person name="Watson M."/>
            <person name="Adriaenssens E.M."/>
            <person name="Foster-Nyarko E."/>
            <person name="Jarju S."/>
            <person name="Secka A."/>
            <person name="Antonio M."/>
            <person name="Oren A."/>
            <person name="Chaudhuri R.R."/>
            <person name="La Ragione R."/>
            <person name="Hildebrand F."/>
            <person name="Pallen M.J."/>
        </authorList>
    </citation>
    <scope>NUCLEOTIDE SEQUENCE</scope>
    <source>
        <strain evidence="3">CHK147-3167</strain>
    </source>
</reference>
<dbReference type="InterPro" id="IPR015797">
    <property type="entry name" value="NUDIX_hydrolase-like_dom_sf"/>
</dbReference>
<dbReference type="InterPro" id="IPR000086">
    <property type="entry name" value="NUDIX_hydrolase_dom"/>
</dbReference>
<organism evidence="3 4">
    <name type="scientific">Candidatus Coprosoma intestinipullorum</name>
    <dbReference type="NCBI Taxonomy" id="2840752"/>
    <lineage>
        <taxon>Bacteria</taxon>
        <taxon>Bacillati</taxon>
        <taxon>Bacillota</taxon>
        <taxon>Bacillota incertae sedis</taxon>
        <taxon>Candidatus Coprosoma</taxon>
    </lineage>
</organism>
<evidence type="ECO:0000259" key="2">
    <source>
        <dbReference type="PROSITE" id="PS51462"/>
    </source>
</evidence>
<dbReference type="EMBL" id="DVFV01000067">
    <property type="protein sequence ID" value="HIQ90689.1"/>
    <property type="molecule type" value="Genomic_DNA"/>
</dbReference>
<dbReference type="PROSITE" id="PS51462">
    <property type="entry name" value="NUDIX"/>
    <property type="match status" value="1"/>
</dbReference>
<dbReference type="AlphaFoldDB" id="A0A9D0ZQB5"/>
<dbReference type="Gene3D" id="3.90.79.10">
    <property type="entry name" value="Nucleoside Triphosphate Pyrophosphohydrolase"/>
    <property type="match status" value="1"/>
</dbReference>
<protein>
    <submittedName>
        <fullName evidence="3">NUDIX domain-containing protein</fullName>
    </submittedName>
</protein>
<dbReference type="Proteomes" id="UP000886786">
    <property type="component" value="Unassembled WGS sequence"/>
</dbReference>
<dbReference type="PANTHER" id="PTHR43736">
    <property type="entry name" value="ADP-RIBOSE PYROPHOSPHATASE"/>
    <property type="match status" value="1"/>
</dbReference>
<comment type="caution">
    <text evidence="3">The sequence shown here is derived from an EMBL/GenBank/DDBJ whole genome shotgun (WGS) entry which is preliminary data.</text>
</comment>